<gene>
    <name evidence="1" type="ORF">BB31_25165</name>
</gene>
<name>A0A2P2FP34_AMYLU</name>
<dbReference type="AlphaFoldDB" id="A0A2P2FP34"/>
<accession>A0A2P2FP34</accession>
<dbReference type="Proteomes" id="UP000256220">
    <property type="component" value="Unassembled WGS sequence"/>
</dbReference>
<reference evidence="1 2" key="1">
    <citation type="journal article" date="2014" name="Genome Announc.">
        <title>Draft Genome Sequence of Amycolatopsis lurida NRRL 2430, Producer of the Glycopeptide Family Antibiotic Ristocetin.</title>
        <authorList>
            <person name="Kwun M.J."/>
            <person name="Hong H.J."/>
        </authorList>
    </citation>
    <scope>NUCLEOTIDE SEQUENCE [LARGE SCALE GENOMIC DNA]</scope>
    <source>
        <strain evidence="1 2">NRRL 2430</strain>
    </source>
</reference>
<evidence type="ECO:0000313" key="2">
    <source>
        <dbReference type="Proteomes" id="UP000256220"/>
    </source>
</evidence>
<evidence type="ECO:0008006" key="3">
    <source>
        <dbReference type="Google" id="ProtNLM"/>
    </source>
</evidence>
<dbReference type="EMBL" id="JFBM01000024">
    <property type="protein sequence ID" value="KFU78466.1"/>
    <property type="molecule type" value="Genomic_DNA"/>
</dbReference>
<sequence length="368" mass="40112">MSVFLGLPTDATPAARCDCRRCPWYAGADAEPGAVIAPVCSGCNSDCSYCGCARAETVQTATACSSCPIRCGSRTDIKAWMADIGETLEFDDVVLRSRLPEGLPSFIPQVDGSGAGDLDAALGWPAYAVGLRRVFSPQTHAIYPRWEQAATAAEALSLPATTLTVLSGYGEDPLVEAFWTARHRDRLLDRLATLKFDLVLTPNYSIYGNWPRAEHLINMRRSLLLAEEFGRAGMPAVPNLYWFRLEDLQRYAAWIVDTAPPAIAINLQTVRENKNWESWALPGLSWLAENIPAGLPVIITGLSRRDRIATAVELFGTRLILISQNPAQYALHGAVMTSEGRKDLQARVPDAFASSVRYLASLLPEGGN</sequence>
<protein>
    <recommendedName>
        <fullName evidence="3">DUF4417 domain-containing protein</fullName>
    </recommendedName>
</protein>
<organism evidence="1 2">
    <name type="scientific">Amycolatopsis lurida NRRL 2430</name>
    <dbReference type="NCBI Taxonomy" id="1460371"/>
    <lineage>
        <taxon>Bacteria</taxon>
        <taxon>Bacillati</taxon>
        <taxon>Actinomycetota</taxon>
        <taxon>Actinomycetes</taxon>
        <taxon>Pseudonocardiales</taxon>
        <taxon>Pseudonocardiaceae</taxon>
        <taxon>Amycolatopsis</taxon>
    </lineage>
</organism>
<evidence type="ECO:0000313" key="1">
    <source>
        <dbReference type="EMBL" id="KFU78466.1"/>
    </source>
</evidence>
<keyword evidence="2" id="KW-1185">Reference proteome</keyword>
<comment type="caution">
    <text evidence="1">The sequence shown here is derived from an EMBL/GenBank/DDBJ whole genome shotgun (WGS) entry which is preliminary data.</text>
</comment>
<proteinExistence type="predicted"/>